<feature type="domain" description="Response regulatory" evidence="2">
    <location>
        <begin position="20"/>
        <end position="137"/>
    </location>
</feature>
<dbReference type="PROSITE" id="PS50110">
    <property type="entry name" value="RESPONSE_REGULATORY"/>
    <property type="match status" value="1"/>
</dbReference>
<sequence>MHGPDFRHDLPSQTRQKQASIVVVDPSPLSLIATAGVMHSQGYDCICARTADSALEALQMGTQDLVLWDVADDAAAVLEAIDRMRTIQGYEQLSVVMVAESRWAGLEKKAEVMQVPTRCLFKPVDPNSLLAVVDHLLWMPSLVSAHRRRGSKPSRLGWVTL</sequence>
<dbReference type="RefSeq" id="WP_146596663.1">
    <property type="nucleotide sequence ID" value="NZ_SJPT01000009.1"/>
</dbReference>
<comment type="caution">
    <text evidence="3">The sequence shown here is derived from an EMBL/GenBank/DDBJ whole genome shotgun (WGS) entry which is preliminary data.</text>
</comment>
<dbReference type="InterPro" id="IPR011006">
    <property type="entry name" value="CheY-like_superfamily"/>
</dbReference>
<evidence type="ECO:0000313" key="3">
    <source>
        <dbReference type="EMBL" id="TWU20128.1"/>
    </source>
</evidence>
<gene>
    <name evidence="3" type="ORF">Pla52o_46420</name>
</gene>
<protein>
    <submittedName>
        <fullName evidence="3">Response regulator receiver domain protein</fullName>
    </submittedName>
</protein>
<name>A0A5C6C7J0_9BACT</name>
<dbReference type="EMBL" id="SJPT01000009">
    <property type="protein sequence ID" value="TWU20128.1"/>
    <property type="molecule type" value="Genomic_DNA"/>
</dbReference>
<dbReference type="GO" id="GO:0000160">
    <property type="term" value="P:phosphorelay signal transduction system"/>
    <property type="evidence" value="ECO:0007669"/>
    <property type="project" value="InterPro"/>
</dbReference>
<feature type="modified residue" description="4-aspartylphosphate" evidence="1">
    <location>
        <position position="69"/>
    </location>
</feature>
<dbReference type="InterPro" id="IPR001789">
    <property type="entry name" value="Sig_transdc_resp-reg_receiver"/>
</dbReference>
<accession>A0A5C6C7J0</accession>
<proteinExistence type="predicted"/>
<keyword evidence="1" id="KW-0597">Phosphoprotein</keyword>
<evidence type="ECO:0000259" key="2">
    <source>
        <dbReference type="PROSITE" id="PS50110"/>
    </source>
</evidence>
<evidence type="ECO:0000256" key="1">
    <source>
        <dbReference type="PROSITE-ProRule" id="PRU00169"/>
    </source>
</evidence>
<reference evidence="3 4" key="1">
    <citation type="submission" date="2019-02" db="EMBL/GenBank/DDBJ databases">
        <title>Deep-cultivation of Planctomycetes and their phenomic and genomic characterization uncovers novel biology.</title>
        <authorList>
            <person name="Wiegand S."/>
            <person name="Jogler M."/>
            <person name="Boedeker C."/>
            <person name="Pinto D."/>
            <person name="Vollmers J."/>
            <person name="Rivas-Marin E."/>
            <person name="Kohn T."/>
            <person name="Peeters S.H."/>
            <person name="Heuer A."/>
            <person name="Rast P."/>
            <person name="Oberbeckmann S."/>
            <person name="Bunk B."/>
            <person name="Jeske O."/>
            <person name="Meyerdierks A."/>
            <person name="Storesund J.E."/>
            <person name="Kallscheuer N."/>
            <person name="Luecker S."/>
            <person name="Lage O.M."/>
            <person name="Pohl T."/>
            <person name="Merkel B.J."/>
            <person name="Hornburger P."/>
            <person name="Mueller R.-W."/>
            <person name="Bruemmer F."/>
            <person name="Labrenz M."/>
            <person name="Spormann A.M."/>
            <person name="Op Den Camp H."/>
            <person name="Overmann J."/>
            <person name="Amann R."/>
            <person name="Jetten M.S.M."/>
            <person name="Mascher T."/>
            <person name="Medema M.H."/>
            <person name="Devos D.P."/>
            <person name="Kaster A.-K."/>
            <person name="Ovreas L."/>
            <person name="Rohde M."/>
            <person name="Galperin M.Y."/>
            <person name="Jogler C."/>
        </authorList>
    </citation>
    <scope>NUCLEOTIDE SEQUENCE [LARGE SCALE GENOMIC DNA]</scope>
    <source>
        <strain evidence="3 4">Pla52o</strain>
    </source>
</reference>
<dbReference type="OrthoDB" id="280573at2"/>
<dbReference type="Proteomes" id="UP000316304">
    <property type="component" value="Unassembled WGS sequence"/>
</dbReference>
<organism evidence="3 4">
    <name type="scientific">Novipirellula galeiformis</name>
    <dbReference type="NCBI Taxonomy" id="2528004"/>
    <lineage>
        <taxon>Bacteria</taxon>
        <taxon>Pseudomonadati</taxon>
        <taxon>Planctomycetota</taxon>
        <taxon>Planctomycetia</taxon>
        <taxon>Pirellulales</taxon>
        <taxon>Pirellulaceae</taxon>
        <taxon>Novipirellula</taxon>
    </lineage>
</organism>
<dbReference type="Gene3D" id="3.40.50.2300">
    <property type="match status" value="1"/>
</dbReference>
<keyword evidence="4" id="KW-1185">Reference proteome</keyword>
<dbReference type="AlphaFoldDB" id="A0A5C6C7J0"/>
<dbReference type="SUPFAM" id="SSF52172">
    <property type="entry name" value="CheY-like"/>
    <property type="match status" value="1"/>
</dbReference>
<evidence type="ECO:0000313" key="4">
    <source>
        <dbReference type="Proteomes" id="UP000316304"/>
    </source>
</evidence>